<reference evidence="7 8" key="1">
    <citation type="submission" date="2019-02" db="EMBL/GenBank/DDBJ databases">
        <title>Genomic Encyclopedia of Type Strains, Phase IV (KMG-IV): sequencing the most valuable type-strain genomes for metagenomic binning, comparative biology and taxonomic classification.</title>
        <authorList>
            <person name="Goeker M."/>
        </authorList>
    </citation>
    <scope>NUCLEOTIDE SEQUENCE [LARGE SCALE GENOMIC DNA]</scope>
    <source>
        <strain evidence="7 8">DSM 10617</strain>
    </source>
</reference>
<name>A0A4Q7LSH4_9BURK</name>
<evidence type="ECO:0000313" key="8">
    <source>
        <dbReference type="Proteomes" id="UP000293433"/>
    </source>
</evidence>
<keyword evidence="3" id="KW-0285">Flavoprotein</keyword>
<keyword evidence="5" id="KW-0413">Isomerase</keyword>
<proteinExistence type="inferred from homology"/>
<protein>
    <submittedName>
        <fullName evidence="7">UDP-galactopyranose mutase</fullName>
    </submittedName>
</protein>
<dbReference type="Proteomes" id="UP000293433">
    <property type="component" value="Unassembled WGS sequence"/>
</dbReference>
<keyword evidence="4" id="KW-0274">FAD</keyword>
<comment type="cofactor">
    <cofactor evidence="1">
        <name>FAD</name>
        <dbReference type="ChEBI" id="CHEBI:57692"/>
    </cofactor>
</comment>
<evidence type="ECO:0000256" key="4">
    <source>
        <dbReference type="ARBA" id="ARBA00022827"/>
    </source>
</evidence>
<accession>A0A4Q7LSH4</accession>
<dbReference type="AlphaFoldDB" id="A0A4Q7LSH4"/>
<dbReference type="Pfam" id="PF13450">
    <property type="entry name" value="NAD_binding_8"/>
    <property type="match status" value="1"/>
</dbReference>
<dbReference type="EMBL" id="SGWV01000008">
    <property type="protein sequence ID" value="RZS56888.1"/>
    <property type="molecule type" value="Genomic_DNA"/>
</dbReference>
<dbReference type="NCBIfam" id="TIGR00031">
    <property type="entry name" value="UDP-GALP_mutase"/>
    <property type="match status" value="1"/>
</dbReference>
<dbReference type="OrthoDB" id="5792777at2"/>
<dbReference type="SUPFAM" id="SSF51971">
    <property type="entry name" value="Nucleotide-binding domain"/>
    <property type="match status" value="1"/>
</dbReference>
<evidence type="ECO:0000256" key="2">
    <source>
        <dbReference type="ARBA" id="ARBA00009321"/>
    </source>
</evidence>
<dbReference type="Pfam" id="PF03275">
    <property type="entry name" value="GLF"/>
    <property type="match status" value="1"/>
</dbReference>
<sequence>MRFLVVGAGFAGATCARQLAEAGHDVHVVDRREHIAGNAYDHLDEHGVLVHRYGPHIFHTNSDKVFDYLSRYTDWRAYEHRVLASVDGQQVPIPINRTTINTLYGLDLDEAGVAAFLERVREPRESLRTSEDVVLNSVGRELCDKFFRGYTRKQWGRDLSELSAGVAARIPTRTNDDDRYFTDRHQGMPAQGYTALFERLLDHPRIRISLRTDWRDLRQDDVAQGWDRLVYSGPIDEYFGCVLGKLPYRSLRFEHRHVADVDALLLPVGTVNHPNEHGYTRETEFRHLTGQDHTGTSLVREFPTDEGEPYYPIPAAENEALFKQYQAMAEAEAAGGKGVLFVGRLAQYRYYNMDQVVAAALHACEELLAELAAPLSATPVRQEETVA</sequence>
<dbReference type="GO" id="GO:0050660">
    <property type="term" value="F:flavin adenine dinucleotide binding"/>
    <property type="evidence" value="ECO:0007669"/>
    <property type="project" value="TreeGrafter"/>
</dbReference>
<dbReference type="SUPFAM" id="SSF54373">
    <property type="entry name" value="FAD-linked reductases, C-terminal domain"/>
    <property type="match status" value="1"/>
</dbReference>
<dbReference type="Gene3D" id="3.40.50.720">
    <property type="entry name" value="NAD(P)-binding Rossmann-like Domain"/>
    <property type="match status" value="3"/>
</dbReference>
<evidence type="ECO:0000256" key="5">
    <source>
        <dbReference type="ARBA" id="ARBA00023235"/>
    </source>
</evidence>
<keyword evidence="8" id="KW-1185">Reference proteome</keyword>
<dbReference type="PANTHER" id="PTHR21197">
    <property type="entry name" value="UDP-GALACTOPYRANOSE MUTASE"/>
    <property type="match status" value="1"/>
</dbReference>
<dbReference type="RefSeq" id="WP_130481309.1">
    <property type="nucleotide sequence ID" value="NZ_SGWV01000008.1"/>
</dbReference>
<gene>
    <name evidence="7" type="ORF">EV685_1443</name>
</gene>
<dbReference type="InterPro" id="IPR004379">
    <property type="entry name" value="UDP-GALP_mutase"/>
</dbReference>
<evidence type="ECO:0000256" key="1">
    <source>
        <dbReference type="ARBA" id="ARBA00001974"/>
    </source>
</evidence>
<organism evidence="7 8">
    <name type="scientific">Sphaerotilus mobilis</name>
    <dbReference type="NCBI Taxonomy" id="47994"/>
    <lineage>
        <taxon>Bacteria</taxon>
        <taxon>Pseudomonadati</taxon>
        <taxon>Pseudomonadota</taxon>
        <taxon>Betaproteobacteria</taxon>
        <taxon>Burkholderiales</taxon>
        <taxon>Sphaerotilaceae</taxon>
        <taxon>Sphaerotilus</taxon>
    </lineage>
</organism>
<evidence type="ECO:0000313" key="7">
    <source>
        <dbReference type="EMBL" id="RZS56888.1"/>
    </source>
</evidence>
<dbReference type="InterPro" id="IPR015899">
    <property type="entry name" value="UDP-GalPyranose_mutase_C"/>
</dbReference>
<evidence type="ECO:0000259" key="6">
    <source>
        <dbReference type="Pfam" id="PF03275"/>
    </source>
</evidence>
<dbReference type="GO" id="GO:0005829">
    <property type="term" value="C:cytosol"/>
    <property type="evidence" value="ECO:0007669"/>
    <property type="project" value="TreeGrafter"/>
</dbReference>
<dbReference type="PANTHER" id="PTHR21197:SF0">
    <property type="entry name" value="UDP-GALACTOPYRANOSE MUTASE"/>
    <property type="match status" value="1"/>
</dbReference>
<comment type="similarity">
    <text evidence="2">Belongs to the UDP-galactopyranose/dTDP-fucopyranose mutase family.</text>
</comment>
<evidence type="ECO:0000256" key="3">
    <source>
        <dbReference type="ARBA" id="ARBA00022630"/>
    </source>
</evidence>
<comment type="caution">
    <text evidence="7">The sequence shown here is derived from an EMBL/GenBank/DDBJ whole genome shotgun (WGS) entry which is preliminary data.</text>
</comment>
<dbReference type="GO" id="GO:0008767">
    <property type="term" value="F:UDP-galactopyranose mutase activity"/>
    <property type="evidence" value="ECO:0007669"/>
    <property type="project" value="InterPro"/>
</dbReference>
<feature type="domain" description="UDP-galactopyranose mutase C-terminal" evidence="6">
    <location>
        <begin position="145"/>
        <end position="350"/>
    </location>
</feature>